<proteinExistence type="predicted"/>
<feature type="region of interest" description="Disordered" evidence="1">
    <location>
        <begin position="115"/>
        <end position="146"/>
    </location>
</feature>
<dbReference type="EMBL" id="CAJNDS010002236">
    <property type="protein sequence ID" value="CAE7387547.1"/>
    <property type="molecule type" value="Genomic_DNA"/>
</dbReference>
<feature type="compositionally biased region" description="Low complexity" evidence="1">
    <location>
        <begin position="324"/>
        <end position="358"/>
    </location>
</feature>
<evidence type="ECO:0000256" key="1">
    <source>
        <dbReference type="SAM" id="MobiDB-lite"/>
    </source>
</evidence>
<organism evidence="2 3">
    <name type="scientific">Symbiodinium natans</name>
    <dbReference type="NCBI Taxonomy" id="878477"/>
    <lineage>
        <taxon>Eukaryota</taxon>
        <taxon>Sar</taxon>
        <taxon>Alveolata</taxon>
        <taxon>Dinophyceae</taxon>
        <taxon>Suessiales</taxon>
        <taxon>Symbiodiniaceae</taxon>
        <taxon>Symbiodinium</taxon>
    </lineage>
</organism>
<evidence type="ECO:0000313" key="3">
    <source>
        <dbReference type="Proteomes" id="UP000604046"/>
    </source>
</evidence>
<gene>
    <name evidence="2" type="ORF">SNAT2548_LOCUS21133</name>
</gene>
<keyword evidence="3" id="KW-1185">Reference proteome</keyword>
<comment type="caution">
    <text evidence="2">The sequence shown here is derived from an EMBL/GenBank/DDBJ whole genome shotgun (WGS) entry which is preliminary data.</text>
</comment>
<feature type="compositionally biased region" description="Basic and acidic residues" evidence="1">
    <location>
        <begin position="365"/>
        <end position="378"/>
    </location>
</feature>
<feature type="region of interest" description="Disordered" evidence="1">
    <location>
        <begin position="1"/>
        <end position="22"/>
    </location>
</feature>
<dbReference type="Proteomes" id="UP000604046">
    <property type="component" value="Unassembled WGS sequence"/>
</dbReference>
<feature type="compositionally biased region" description="Polar residues" evidence="1">
    <location>
        <begin position="11"/>
        <end position="20"/>
    </location>
</feature>
<protein>
    <submittedName>
        <fullName evidence="2">Uncharacterized protein</fullName>
    </submittedName>
</protein>
<feature type="compositionally biased region" description="Basic and acidic residues" evidence="1">
    <location>
        <begin position="388"/>
        <end position="398"/>
    </location>
</feature>
<dbReference type="AlphaFoldDB" id="A0A812QG89"/>
<accession>A0A812QG89</accession>
<name>A0A812QG89_9DINO</name>
<sequence length="423" mass="45202">MLTGASFAPSAPSTQRSRLSASRFFKAGKQTSKGSLEVKANAEPGWCSQAQLLPGISAAVAQSTSVGSRESSLATPSLSETDLSSSVCSGLAVMSSGLWGFPGTTNQAAFRKHKRAAAVNRPPKRRPDFYSGSGVRDSLSPENWQLDPTTSYQKHFGIPKPAMEDAAVLANKCTGVFKAGQQSSMQRYAHASDAAQRREFALAVRSLESLRTAQRKQSRSHLDFDRKENERLWKPPLQRPVVDAARAQRSQVPLGVVCQREAPTLPTPAPAADKIAEDVPQSPLVSELGSLPLTALSYAESVDASSLPASSRRPESAKGSLQTSKKASGGSSARSSKASRPSRPLSAALARPAHSSSSQGSGPDMGRRVASQEKENHPELVPPDPDLGSEHPGPKNELAKRFETIFRPIRTNVKRVGCLAWME</sequence>
<feature type="region of interest" description="Disordered" evidence="1">
    <location>
        <begin position="304"/>
        <end position="398"/>
    </location>
</feature>
<evidence type="ECO:0000313" key="2">
    <source>
        <dbReference type="EMBL" id="CAE7387547.1"/>
    </source>
</evidence>
<reference evidence="2" key="1">
    <citation type="submission" date="2021-02" db="EMBL/GenBank/DDBJ databases">
        <authorList>
            <person name="Dougan E. K."/>
            <person name="Rhodes N."/>
            <person name="Thang M."/>
            <person name="Chan C."/>
        </authorList>
    </citation>
    <scope>NUCLEOTIDE SEQUENCE</scope>
</reference>